<dbReference type="InterPro" id="IPR050680">
    <property type="entry name" value="YpeA/RimI_acetyltransf"/>
</dbReference>
<evidence type="ECO:0000313" key="4">
    <source>
        <dbReference type="EMBL" id="ODV55991.1"/>
    </source>
</evidence>
<dbReference type="Gene3D" id="3.40.630.30">
    <property type="match status" value="1"/>
</dbReference>
<keyword evidence="2" id="KW-0012">Acyltransferase</keyword>
<sequence>MDTHISILYEQHDDFTNFLSEKIRSYNNEHSLHHRESRQKGAVRPLHLIVTDQHQQWVGGLTAEVYWGWVEIHKFWFHEEYRGKGLGSKLLAQAEIAAQEMGAKKALLTTYSFQARTFYEERGYQVVGEIKDYPPGSSYYTMVKLFDAEEGCL</sequence>
<gene>
    <name evidence="4" type="ORF">BG258_08780</name>
</gene>
<dbReference type="PANTHER" id="PTHR43420">
    <property type="entry name" value="ACETYLTRANSFERASE"/>
    <property type="match status" value="1"/>
</dbReference>
<dbReference type="Proteomes" id="UP000094784">
    <property type="component" value="Unassembled WGS sequence"/>
</dbReference>
<dbReference type="Pfam" id="PF00583">
    <property type="entry name" value="Acetyltransf_1"/>
    <property type="match status" value="1"/>
</dbReference>
<evidence type="ECO:0000313" key="5">
    <source>
        <dbReference type="Proteomes" id="UP000094784"/>
    </source>
</evidence>
<dbReference type="CDD" id="cd04301">
    <property type="entry name" value="NAT_SF"/>
    <property type="match status" value="1"/>
</dbReference>
<keyword evidence="1 4" id="KW-0808">Transferase</keyword>
<feature type="domain" description="N-acetyltransferase" evidence="3">
    <location>
        <begin position="5"/>
        <end position="147"/>
    </location>
</feature>
<organism evidence="4 5">
    <name type="scientific">Lysinibacillus fusiformis</name>
    <dbReference type="NCBI Taxonomy" id="28031"/>
    <lineage>
        <taxon>Bacteria</taxon>
        <taxon>Bacillati</taxon>
        <taxon>Bacillota</taxon>
        <taxon>Bacilli</taxon>
        <taxon>Bacillales</taxon>
        <taxon>Bacillaceae</taxon>
        <taxon>Lysinibacillus</taxon>
    </lineage>
</organism>
<dbReference type="SUPFAM" id="SSF55729">
    <property type="entry name" value="Acyl-CoA N-acyltransferases (Nat)"/>
    <property type="match status" value="1"/>
</dbReference>
<dbReference type="GO" id="GO:0016747">
    <property type="term" value="F:acyltransferase activity, transferring groups other than amino-acyl groups"/>
    <property type="evidence" value="ECO:0007669"/>
    <property type="project" value="InterPro"/>
</dbReference>
<reference evidence="4 5" key="1">
    <citation type="submission" date="2016-09" db="EMBL/GenBank/DDBJ databases">
        <title>Draft genome sequence of the soil isolate, Lysinibacillus fusiformis M5, a potential hypoxanthine producer.</title>
        <authorList>
            <person name="Gallegos-Monterrosa R."/>
            <person name="Maroti G."/>
            <person name="Balint B."/>
            <person name="Kovacs A.T."/>
        </authorList>
    </citation>
    <scope>NUCLEOTIDE SEQUENCE [LARGE SCALE GENOMIC DNA]</scope>
    <source>
        <strain evidence="4 5">M5</strain>
    </source>
</reference>
<accession>A0A1E4R6B3</accession>
<dbReference type="AlphaFoldDB" id="A0A1E4R6B3"/>
<dbReference type="InterPro" id="IPR016181">
    <property type="entry name" value="Acyl_CoA_acyltransferase"/>
</dbReference>
<name>A0A1E4R6B3_9BACI</name>
<dbReference type="PROSITE" id="PS51186">
    <property type="entry name" value="GNAT"/>
    <property type="match status" value="1"/>
</dbReference>
<dbReference type="EMBL" id="MECQ01000001">
    <property type="protein sequence ID" value="ODV55991.1"/>
    <property type="molecule type" value="Genomic_DNA"/>
</dbReference>
<evidence type="ECO:0000259" key="3">
    <source>
        <dbReference type="PROSITE" id="PS51186"/>
    </source>
</evidence>
<dbReference type="OrthoDB" id="9787920at2"/>
<evidence type="ECO:0000256" key="2">
    <source>
        <dbReference type="ARBA" id="ARBA00023315"/>
    </source>
</evidence>
<dbReference type="InterPro" id="IPR000182">
    <property type="entry name" value="GNAT_dom"/>
</dbReference>
<comment type="caution">
    <text evidence="4">The sequence shown here is derived from an EMBL/GenBank/DDBJ whole genome shotgun (WGS) entry which is preliminary data.</text>
</comment>
<evidence type="ECO:0000256" key="1">
    <source>
        <dbReference type="ARBA" id="ARBA00022679"/>
    </source>
</evidence>
<protein>
    <submittedName>
        <fullName evidence="4">GNAT family N-acetyltransferase</fullName>
    </submittedName>
</protein>
<proteinExistence type="predicted"/>